<evidence type="ECO:0000313" key="3">
    <source>
        <dbReference type="Proteomes" id="UP000799770"/>
    </source>
</evidence>
<evidence type="ECO:0000313" key="2">
    <source>
        <dbReference type="EMBL" id="KAF2121195.1"/>
    </source>
</evidence>
<keyword evidence="1" id="KW-0812">Transmembrane</keyword>
<keyword evidence="1" id="KW-0472">Membrane</keyword>
<dbReference type="Proteomes" id="UP000799770">
    <property type="component" value="Unassembled WGS sequence"/>
</dbReference>
<gene>
    <name evidence="2" type="ORF">BDV96DRAFT_205793</name>
</gene>
<protein>
    <submittedName>
        <fullName evidence="2">Uncharacterized protein</fullName>
    </submittedName>
</protein>
<organism evidence="2 3">
    <name type="scientific">Lophiotrema nucula</name>
    <dbReference type="NCBI Taxonomy" id="690887"/>
    <lineage>
        <taxon>Eukaryota</taxon>
        <taxon>Fungi</taxon>
        <taxon>Dikarya</taxon>
        <taxon>Ascomycota</taxon>
        <taxon>Pezizomycotina</taxon>
        <taxon>Dothideomycetes</taxon>
        <taxon>Pleosporomycetidae</taxon>
        <taxon>Pleosporales</taxon>
        <taxon>Lophiotremataceae</taxon>
        <taxon>Lophiotrema</taxon>
    </lineage>
</organism>
<dbReference type="EMBL" id="ML977312">
    <property type="protein sequence ID" value="KAF2121195.1"/>
    <property type="molecule type" value="Genomic_DNA"/>
</dbReference>
<evidence type="ECO:0000256" key="1">
    <source>
        <dbReference type="SAM" id="Phobius"/>
    </source>
</evidence>
<reference evidence="2" key="1">
    <citation type="journal article" date="2020" name="Stud. Mycol.">
        <title>101 Dothideomycetes genomes: a test case for predicting lifestyles and emergence of pathogens.</title>
        <authorList>
            <person name="Haridas S."/>
            <person name="Albert R."/>
            <person name="Binder M."/>
            <person name="Bloem J."/>
            <person name="Labutti K."/>
            <person name="Salamov A."/>
            <person name="Andreopoulos B."/>
            <person name="Baker S."/>
            <person name="Barry K."/>
            <person name="Bills G."/>
            <person name="Bluhm B."/>
            <person name="Cannon C."/>
            <person name="Castanera R."/>
            <person name="Culley D."/>
            <person name="Daum C."/>
            <person name="Ezra D."/>
            <person name="Gonzalez J."/>
            <person name="Henrissat B."/>
            <person name="Kuo A."/>
            <person name="Liang C."/>
            <person name="Lipzen A."/>
            <person name="Lutzoni F."/>
            <person name="Magnuson J."/>
            <person name="Mondo S."/>
            <person name="Nolan M."/>
            <person name="Ohm R."/>
            <person name="Pangilinan J."/>
            <person name="Park H.-J."/>
            <person name="Ramirez L."/>
            <person name="Alfaro M."/>
            <person name="Sun H."/>
            <person name="Tritt A."/>
            <person name="Yoshinaga Y."/>
            <person name="Zwiers L.-H."/>
            <person name="Turgeon B."/>
            <person name="Goodwin S."/>
            <person name="Spatafora J."/>
            <person name="Crous P."/>
            <person name="Grigoriev I."/>
        </authorList>
    </citation>
    <scope>NUCLEOTIDE SEQUENCE</scope>
    <source>
        <strain evidence="2">CBS 627.86</strain>
    </source>
</reference>
<proteinExistence type="predicted"/>
<keyword evidence="3" id="KW-1185">Reference proteome</keyword>
<accession>A0A6A5ZPW2</accession>
<dbReference type="OrthoDB" id="3800458at2759"/>
<feature type="transmembrane region" description="Helical" evidence="1">
    <location>
        <begin position="152"/>
        <end position="170"/>
    </location>
</feature>
<name>A0A6A5ZPW2_9PLEO</name>
<sequence>MPQLSGVRSPLATGSMLRSSCLVPNGCWCSVLKPQPCLQPLSSPRLLTALLFLSFALPVSAVDDDLYALAHAPIRQHRSTITAFVLLAYAVLLTRKALGPSMGISSILWVMMRNDPAISPKLSWMVFGTWSFLMLTYLFVQCHRVFNHQLYMLLTMATASVGLCVIALIQKSSLPGGLVTVIPPCTSFGAYAMAYFFPDRFIEGSGAIV</sequence>
<keyword evidence="1" id="KW-1133">Transmembrane helix</keyword>
<feature type="transmembrane region" description="Helical" evidence="1">
    <location>
        <begin position="176"/>
        <end position="197"/>
    </location>
</feature>
<dbReference type="AlphaFoldDB" id="A0A6A5ZPW2"/>
<feature type="transmembrane region" description="Helical" evidence="1">
    <location>
        <begin position="122"/>
        <end position="140"/>
    </location>
</feature>